<comment type="caution">
    <text evidence="8">The sequence shown here is derived from an EMBL/GenBank/DDBJ whole genome shotgun (WGS) entry which is preliminary data.</text>
</comment>
<evidence type="ECO:0000256" key="1">
    <source>
        <dbReference type="ARBA" id="ARBA00004533"/>
    </source>
</evidence>
<dbReference type="Proteomes" id="UP000470771">
    <property type="component" value="Unassembled WGS sequence"/>
</dbReference>
<evidence type="ECO:0000313" key="9">
    <source>
        <dbReference type="Proteomes" id="UP000470771"/>
    </source>
</evidence>
<keyword evidence="7" id="KW-1133">Transmembrane helix</keyword>
<evidence type="ECO:0000256" key="3">
    <source>
        <dbReference type="ARBA" id="ARBA00022519"/>
    </source>
</evidence>
<accession>A0A6N9NMF7</accession>
<evidence type="ECO:0000256" key="6">
    <source>
        <dbReference type="ARBA" id="ARBA00023315"/>
    </source>
</evidence>
<keyword evidence="3" id="KW-0997">Cell inner membrane</keyword>
<dbReference type="PANTHER" id="PTHR30606">
    <property type="entry name" value="LIPID A BIOSYNTHESIS LAUROYL ACYLTRANSFERASE"/>
    <property type="match status" value="1"/>
</dbReference>
<keyword evidence="2" id="KW-1003">Cell membrane</keyword>
<keyword evidence="5 7" id="KW-0472">Membrane</keyword>
<dbReference type="PANTHER" id="PTHR30606:SF10">
    <property type="entry name" value="PHOSPHATIDYLINOSITOL MANNOSIDE ACYLTRANSFERASE"/>
    <property type="match status" value="1"/>
</dbReference>
<evidence type="ECO:0008006" key="10">
    <source>
        <dbReference type="Google" id="ProtNLM"/>
    </source>
</evidence>
<dbReference type="AlphaFoldDB" id="A0A6N9NMF7"/>
<comment type="subcellular location">
    <subcellularLocation>
        <location evidence="1">Cell inner membrane</location>
    </subcellularLocation>
</comment>
<reference evidence="8 9" key="1">
    <citation type="submission" date="2019-12" db="EMBL/GenBank/DDBJ databases">
        <authorList>
            <person name="Zhao J."/>
        </authorList>
    </citation>
    <scope>NUCLEOTIDE SEQUENCE [LARGE SCALE GENOMIC DNA]</scope>
    <source>
        <strain evidence="8 9">S-15</strain>
    </source>
</reference>
<feature type="transmembrane region" description="Helical" evidence="7">
    <location>
        <begin position="12"/>
        <end position="36"/>
    </location>
</feature>
<dbReference type="CDD" id="cd07984">
    <property type="entry name" value="LPLAT_LABLAT-like"/>
    <property type="match status" value="1"/>
</dbReference>
<keyword evidence="6" id="KW-0012">Acyltransferase</keyword>
<evidence type="ECO:0000256" key="5">
    <source>
        <dbReference type="ARBA" id="ARBA00023136"/>
    </source>
</evidence>
<keyword evidence="7" id="KW-0812">Transmembrane</keyword>
<keyword evidence="4" id="KW-0808">Transferase</keyword>
<name>A0A6N9NMF7_9FLAO</name>
<protein>
    <recommendedName>
        <fullName evidence="10">Lipid A biosynthesis acyltransferase</fullName>
    </recommendedName>
</protein>
<evidence type="ECO:0000256" key="7">
    <source>
        <dbReference type="SAM" id="Phobius"/>
    </source>
</evidence>
<dbReference type="EMBL" id="WWNE01000005">
    <property type="protein sequence ID" value="NBG65755.1"/>
    <property type="molecule type" value="Genomic_DNA"/>
</dbReference>
<dbReference type="GO" id="GO:0009247">
    <property type="term" value="P:glycolipid biosynthetic process"/>
    <property type="evidence" value="ECO:0007669"/>
    <property type="project" value="UniProtKB-ARBA"/>
</dbReference>
<organism evidence="8 9">
    <name type="scientific">Acidiluteibacter ferrifornacis</name>
    <dbReference type="NCBI Taxonomy" id="2692424"/>
    <lineage>
        <taxon>Bacteria</taxon>
        <taxon>Pseudomonadati</taxon>
        <taxon>Bacteroidota</taxon>
        <taxon>Flavobacteriia</taxon>
        <taxon>Flavobacteriales</taxon>
        <taxon>Cryomorphaceae</taxon>
        <taxon>Acidiluteibacter</taxon>
    </lineage>
</organism>
<evidence type="ECO:0000256" key="4">
    <source>
        <dbReference type="ARBA" id="ARBA00022679"/>
    </source>
</evidence>
<proteinExistence type="predicted"/>
<gene>
    <name evidence="8" type="ORF">GQN54_06470</name>
</gene>
<dbReference type="GO" id="GO:0005886">
    <property type="term" value="C:plasma membrane"/>
    <property type="evidence" value="ECO:0007669"/>
    <property type="project" value="UniProtKB-SubCell"/>
</dbReference>
<evidence type="ECO:0000313" key="8">
    <source>
        <dbReference type="EMBL" id="NBG65755.1"/>
    </source>
</evidence>
<dbReference type="GO" id="GO:0016746">
    <property type="term" value="F:acyltransferase activity"/>
    <property type="evidence" value="ECO:0007669"/>
    <property type="project" value="UniProtKB-KW"/>
</dbReference>
<dbReference type="InterPro" id="IPR004960">
    <property type="entry name" value="LipA_acyltrans"/>
</dbReference>
<dbReference type="RefSeq" id="WP_160632694.1">
    <property type="nucleotide sequence ID" value="NZ_WWNE01000005.1"/>
</dbReference>
<keyword evidence="9" id="KW-1185">Reference proteome</keyword>
<sequence length="291" mass="34562">MHYKIKYAPFYLLSLLPLFVLYWLSDLAFFILYYIARYRKKVIEENLHIAFPEKTSQEIQQVGKRFLRHFCTMMIESLKNLTISKAAIHKHITVKNPELIQKYYEEGRSITLYTAHQGNWEWLAFLPIFVPHQVTSFYQPLSNNYFDGLMQLIRSRFGVLCIPSDKGYRTITKLDQENVKTLNIIIGDQRPRNKSAKHYTDFFGVKTAFLVGADRIASKGKHVVIFPAFTRLKRGSYQIEFQLITDKEIPKDNFNVINDYSIRLEKIISNQPFMWLWSHKRWKDQFNQSKN</sequence>
<evidence type="ECO:0000256" key="2">
    <source>
        <dbReference type="ARBA" id="ARBA00022475"/>
    </source>
</evidence>
<dbReference type="Pfam" id="PF03279">
    <property type="entry name" value="Lip_A_acyltrans"/>
    <property type="match status" value="1"/>
</dbReference>